<dbReference type="Proteomes" id="UP001153620">
    <property type="component" value="Chromosome 2"/>
</dbReference>
<dbReference type="AlphaFoldDB" id="A0A9N9RZ34"/>
<feature type="region of interest" description="Disordered" evidence="1">
    <location>
        <begin position="58"/>
        <end position="78"/>
    </location>
</feature>
<proteinExistence type="predicted"/>
<organism evidence="2 3">
    <name type="scientific">Chironomus riparius</name>
    <dbReference type="NCBI Taxonomy" id="315576"/>
    <lineage>
        <taxon>Eukaryota</taxon>
        <taxon>Metazoa</taxon>
        <taxon>Ecdysozoa</taxon>
        <taxon>Arthropoda</taxon>
        <taxon>Hexapoda</taxon>
        <taxon>Insecta</taxon>
        <taxon>Pterygota</taxon>
        <taxon>Neoptera</taxon>
        <taxon>Endopterygota</taxon>
        <taxon>Diptera</taxon>
        <taxon>Nematocera</taxon>
        <taxon>Chironomoidea</taxon>
        <taxon>Chironomidae</taxon>
        <taxon>Chironominae</taxon>
        <taxon>Chironomus</taxon>
    </lineage>
</organism>
<evidence type="ECO:0000313" key="2">
    <source>
        <dbReference type="EMBL" id="CAG9806264.1"/>
    </source>
</evidence>
<reference evidence="2" key="1">
    <citation type="submission" date="2022-01" db="EMBL/GenBank/DDBJ databases">
        <authorList>
            <person name="King R."/>
        </authorList>
    </citation>
    <scope>NUCLEOTIDE SEQUENCE</scope>
</reference>
<protein>
    <submittedName>
        <fullName evidence="2">Uncharacterized protein</fullName>
    </submittedName>
</protein>
<sequence length="78" mass="9331">MSSRDPKEPFDSFYYWNNQQEFPQVHSTQSCPNRDPFGKDKKEAEQVEFFKYNQANTSRDYLKNDKDKNPSAPLYKTQ</sequence>
<evidence type="ECO:0000313" key="3">
    <source>
        <dbReference type="Proteomes" id="UP001153620"/>
    </source>
</evidence>
<name>A0A9N9RZ34_9DIPT</name>
<gene>
    <name evidence="2" type="ORF">CHIRRI_LOCUS9126</name>
</gene>
<feature type="compositionally biased region" description="Basic and acidic residues" evidence="1">
    <location>
        <begin position="60"/>
        <end position="69"/>
    </location>
</feature>
<accession>A0A9N9RZ34</accession>
<evidence type="ECO:0000256" key="1">
    <source>
        <dbReference type="SAM" id="MobiDB-lite"/>
    </source>
</evidence>
<reference evidence="2" key="2">
    <citation type="submission" date="2022-10" db="EMBL/GenBank/DDBJ databases">
        <authorList>
            <consortium name="ENA_rothamsted_submissions"/>
            <consortium name="culmorum"/>
            <person name="King R."/>
        </authorList>
    </citation>
    <scope>NUCLEOTIDE SEQUENCE</scope>
</reference>
<keyword evidence="3" id="KW-1185">Reference proteome</keyword>
<dbReference type="EMBL" id="OU895878">
    <property type="protein sequence ID" value="CAG9806264.1"/>
    <property type="molecule type" value="Genomic_DNA"/>
</dbReference>